<dbReference type="PROSITE" id="PS50801">
    <property type="entry name" value="STAS"/>
    <property type="match status" value="1"/>
</dbReference>
<evidence type="ECO:0000313" key="5">
    <source>
        <dbReference type="EMBL" id="NJP44369.1"/>
    </source>
</evidence>
<dbReference type="Pfam" id="PF01740">
    <property type="entry name" value="STAS"/>
    <property type="match status" value="1"/>
</dbReference>
<feature type="compositionally biased region" description="Basic and acidic residues" evidence="3">
    <location>
        <begin position="9"/>
        <end position="26"/>
    </location>
</feature>
<dbReference type="InterPro" id="IPR002645">
    <property type="entry name" value="STAS_dom"/>
</dbReference>
<reference evidence="5 6" key="1">
    <citation type="submission" date="2020-03" db="EMBL/GenBank/DDBJ databases">
        <title>WGS of actinomycetes isolated from Thailand.</title>
        <authorList>
            <person name="Thawai C."/>
        </authorList>
    </citation>
    <scope>NUCLEOTIDE SEQUENCE [LARGE SCALE GENOMIC DNA]</scope>
    <source>
        <strain evidence="5 6">PRB2-1</strain>
    </source>
</reference>
<evidence type="ECO:0000259" key="4">
    <source>
        <dbReference type="PROSITE" id="PS50801"/>
    </source>
</evidence>
<feature type="domain" description="STAS" evidence="4">
    <location>
        <begin position="38"/>
        <end position="137"/>
    </location>
</feature>
<sequence length="137" mass="14179">MAPLGPARCAKEEPVSDPRPQPHHDPVLTVTAGPHAAGPALITVTGELDFSTAADLRDTLDDTPMTAAGLVIDLTGLRYCDSTGLTVLVTAFQQAKRAGAPLALAGLNATLNRVFDIAGLHAIFPSYPTVDQAVLAI</sequence>
<dbReference type="Gene3D" id="3.30.750.24">
    <property type="entry name" value="STAS domain"/>
    <property type="match status" value="1"/>
</dbReference>
<evidence type="ECO:0000313" key="6">
    <source>
        <dbReference type="Proteomes" id="UP000734511"/>
    </source>
</evidence>
<evidence type="ECO:0000256" key="1">
    <source>
        <dbReference type="ARBA" id="ARBA00009013"/>
    </source>
</evidence>
<evidence type="ECO:0000256" key="2">
    <source>
        <dbReference type="RuleBase" id="RU003749"/>
    </source>
</evidence>
<evidence type="ECO:0000256" key="3">
    <source>
        <dbReference type="SAM" id="MobiDB-lite"/>
    </source>
</evidence>
<comment type="similarity">
    <text evidence="1 2">Belongs to the anti-sigma-factor antagonist family.</text>
</comment>
<keyword evidence="6" id="KW-1185">Reference proteome</keyword>
<comment type="caution">
    <text evidence="5">The sequence shown here is derived from an EMBL/GenBank/DDBJ whole genome shotgun (WGS) entry which is preliminary data.</text>
</comment>
<organism evidence="5 6">
    <name type="scientific">Actinacidiphila epipremni</name>
    <dbReference type="NCBI Taxonomy" id="2053013"/>
    <lineage>
        <taxon>Bacteria</taxon>
        <taxon>Bacillati</taxon>
        <taxon>Actinomycetota</taxon>
        <taxon>Actinomycetes</taxon>
        <taxon>Kitasatosporales</taxon>
        <taxon>Streptomycetaceae</taxon>
        <taxon>Actinacidiphila</taxon>
    </lineage>
</organism>
<gene>
    <name evidence="5" type="ORF">HCN08_13300</name>
</gene>
<dbReference type="NCBIfam" id="TIGR00377">
    <property type="entry name" value="ant_ant_sig"/>
    <property type="match status" value="1"/>
</dbReference>
<dbReference type="CDD" id="cd07043">
    <property type="entry name" value="STAS_anti-anti-sigma_factors"/>
    <property type="match status" value="1"/>
</dbReference>
<dbReference type="InterPro" id="IPR036513">
    <property type="entry name" value="STAS_dom_sf"/>
</dbReference>
<proteinExistence type="inferred from homology"/>
<dbReference type="InterPro" id="IPR003658">
    <property type="entry name" value="Anti-sigma_ant"/>
</dbReference>
<protein>
    <recommendedName>
        <fullName evidence="2">Anti-sigma factor antagonist</fullName>
    </recommendedName>
</protein>
<accession>A0ABX0ZRH1</accession>
<dbReference type="PANTHER" id="PTHR33495">
    <property type="entry name" value="ANTI-SIGMA FACTOR ANTAGONIST TM_1081-RELATED-RELATED"/>
    <property type="match status" value="1"/>
</dbReference>
<feature type="region of interest" description="Disordered" evidence="3">
    <location>
        <begin position="1"/>
        <end position="26"/>
    </location>
</feature>
<dbReference type="SUPFAM" id="SSF52091">
    <property type="entry name" value="SpoIIaa-like"/>
    <property type="match status" value="1"/>
</dbReference>
<dbReference type="Proteomes" id="UP000734511">
    <property type="component" value="Unassembled WGS sequence"/>
</dbReference>
<name>A0ABX0ZRH1_9ACTN</name>
<dbReference type="PANTHER" id="PTHR33495:SF2">
    <property type="entry name" value="ANTI-SIGMA FACTOR ANTAGONIST TM_1081-RELATED"/>
    <property type="match status" value="1"/>
</dbReference>
<dbReference type="EMBL" id="JAATEJ010000008">
    <property type="protein sequence ID" value="NJP44369.1"/>
    <property type="molecule type" value="Genomic_DNA"/>
</dbReference>